<sequence length="197" mass="21845">MKFQTPLLLLASLLSYVSAEAFDAGPALEARSHPRDFVAEIQDFDLSKRAAPPVPSGKDATKLHVWIRTDERPITYDDRSGAKHEGLNQLIKDTGGRHKDVVVGNSKGYFEYGLQFNDKSWQTKPNGDGAPVSEYDGDYIEVKGGHESYEYKGQVKDGRKTLKSIATMAETEIKGKTYNHVSYNCATFATNLAKQLV</sequence>
<proteinExistence type="predicted"/>
<protein>
    <recommendedName>
        <fullName evidence="4">DUF862-domain-containing protein</fullName>
    </recommendedName>
</protein>
<dbReference type="Proteomes" id="UP000800039">
    <property type="component" value="Unassembled WGS sequence"/>
</dbReference>
<evidence type="ECO:0008006" key="4">
    <source>
        <dbReference type="Google" id="ProtNLM"/>
    </source>
</evidence>
<feature type="signal peptide" evidence="1">
    <location>
        <begin position="1"/>
        <end position="19"/>
    </location>
</feature>
<feature type="chain" id="PRO_5040269183" description="DUF862-domain-containing protein" evidence="1">
    <location>
        <begin position="20"/>
        <end position="197"/>
    </location>
</feature>
<evidence type="ECO:0000256" key="1">
    <source>
        <dbReference type="SAM" id="SignalP"/>
    </source>
</evidence>
<dbReference type="AlphaFoldDB" id="A0A9P4GQY3"/>
<dbReference type="EMBL" id="ML976614">
    <property type="protein sequence ID" value="KAF1849700.1"/>
    <property type="molecule type" value="Genomic_DNA"/>
</dbReference>
<gene>
    <name evidence="2" type="ORF">K460DRAFT_411531</name>
</gene>
<evidence type="ECO:0000313" key="2">
    <source>
        <dbReference type="EMBL" id="KAF1849700.1"/>
    </source>
</evidence>
<dbReference type="RefSeq" id="XP_040792263.1">
    <property type="nucleotide sequence ID" value="XM_040937476.1"/>
</dbReference>
<comment type="caution">
    <text evidence="2">The sequence shown here is derived from an EMBL/GenBank/DDBJ whole genome shotgun (WGS) entry which is preliminary data.</text>
</comment>
<keyword evidence="3" id="KW-1185">Reference proteome</keyword>
<dbReference type="OrthoDB" id="3744526at2759"/>
<reference evidence="2" key="1">
    <citation type="submission" date="2020-01" db="EMBL/GenBank/DDBJ databases">
        <authorList>
            <consortium name="DOE Joint Genome Institute"/>
            <person name="Haridas S."/>
            <person name="Albert R."/>
            <person name="Binder M."/>
            <person name="Bloem J."/>
            <person name="Labutti K."/>
            <person name="Salamov A."/>
            <person name="Andreopoulos B."/>
            <person name="Baker S.E."/>
            <person name="Barry K."/>
            <person name="Bills G."/>
            <person name="Bluhm B.H."/>
            <person name="Cannon C."/>
            <person name="Castanera R."/>
            <person name="Culley D.E."/>
            <person name="Daum C."/>
            <person name="Ezra D."/>
            <person name="Gonzalez J.B."/>
            <person name="Henrissat B."/>
            <person name="Kuo A."/>
            <person name="Liang C."/>
            <person name="Lipzen A."/>
            <person name="Lutzoni F."/>
            <person name="Magnuson J."/>
            <person name="Mondo S."/>
            <person name="Nolan M."/>
            <person name="Ohm R."/>
            <person name="Pangilinan J."/>
            <person name="Park H.-J."/>
            <person name="Ramirez L."/>
            <person name="Alfaro M."/>
            <person name="Sun H."/>
            <person name="Tritt A."/>
            <person name="Yoshinaga Y."/>
            <person name="Zwiers L.-H."/>
            <person name="Turgeon B.G."/>
            <person name="Goodwin S.B."/>
            <person name="Spatafora J.W."/>
            <person name="Crous P.W."/>
            <person name="Grigoriev I.V."/>
        </authorList>
    </citation>
    <scope>NUCLEOTIDE SEQUENCE</scope>
    <source>
        <strain evidence="2">CBS 394.84</strain>
    </source>
</reference>
<dbReference type="GeneID" id="63854726"/>
<name>A0A9P4GQY3_9PLEO</name>
<evidence type="ECO:0000313" key="3">
    <source>
        <dbReference type="Proteomes" id="UP000800039"/>
    </source>
</evidence>
<organism evidence="2 3">
    <name type="scientific">Cucurbitaria berberidis CBS 394.84</name>
    <dbReference type="NCBI Taxonomy" id="1168544"/>
    <lineage>
        <taxon>Eukaryota</taxon>
        <taxon>Fungi</taxon>
        <taxon>Dikarya</taxon>
        <taxon>Ascomycota</taxon>
        <taxon>Pezizomycotina</taxon>
        <taxon>Dothideomycetes</taxon>
        <taxon>Pleosporomycetidae</taxon>
        <taxon>Pleosporales</taxon>
        <taxon>Pleosporineae</taxon>
        <taxon>Cucurbitariaceae</taxon>
        <taxon>Cucurbitaria</taxon>
    </lineage>
</organism>
<accession>A0A9P4GQY3</accession>
<keyword evidence="1" id="KW-0732">Signal</keyword>